<comment type="caution">
    <text evidence="1">The sequence shown here is derived from an EMBL/GenBank/DDBJ whole genome shotgun (WGS) entry which is preliminary data.</text>
</comment>
<feature type="non-terminal residue" evidence="1">
    <location>
        <position position="1"/>
    </location>
</feature>
<sequence length="128" mass="14684">MVAFLFPVGRLLHGWQSRPIRVEIGRLGTESAYGDPIWGVGATTYPRCKVGSGWIEQNPSDSTRSISIPFDVTRFPQLTLTTSDPLHLPYLYKHHLSKCYICSFIYLRYYMQGLMDRRFGPNRVLPDS</sequence>
<proteinExistence type="predicted"/>
<evidence type="ECO:0000313" key="2">
    <source>
        <dbReference type="Proteomes" id="UP000652761"/>
    </source>
</evidence>
<dbReference type="Proteomes" id="UP000652761">
    <property type="component" value="Unassembled WGS sequence"/>
</dbReference>
<keyword evidence="2" id="KW-1185">Reference proteome</keyword>
<protein>
    <submittedName>
        <fullName evidence="1">Uncharacterized protein</fullName>
    </submittedName>
</protein>
<evidence type="ECO:0000313" key="1">
    <source>
        <dbReference type="EMBL" id="MQL76674.1"/>
    </source>
</evidence>
<dbReference type="EMBL" id="NMUH01000312">
    <property type="protein sequence ID" value="MQL76674.1"/>
    <property type="molecule type" value="Genomic_DNA"/>
</dbReference>
<gene>
    <name evidence="1" type="ORF">Taro_009067</name>
</gene>
<dbReference type="AlphaFoldDB" id="A0A843U4R4"/>
<name>A0A843U4R4_COLES</name>
<reference evidence="1" key="1">
    <citation type="submission" date="2017-07" db="EMBL/GenBank/DDBJ databases">
        <title>Taro Niue Genome Assembly and Annotation.</title>
        <authorList>
            <person name="Atibalentja N."/>
            <person name="Keating K."/>
            <person name="Fields C.J."/>
        </authorList>
    </citation>
    <scope>NUCLEOTIDE SEQUENCE</scope>
    <source>
        <strain evidence="1">Niue_2</strain>
        <tissue evidence="1">Leaf</tissue>
    </source>
</reference>
<organism evidence="1 2">
    <name type="scientific">Colocasia esculenta</name>
    <name type="common">Wild taro</name>
    <name type="synonym">Arum esculentum</name>
    <dbReference type="NCBI Taxonomy" id="4460"/>
    <lineage>
        <taxon>Eukaryota</taxon>
        <taxon>Viridiplantae</taxon>
        <taxon>Streptophyta</taxon>
        <taxon>Embryophyta</taxon>
        <taxon>Tracheophyta</taxon>
        <taxon>Spermatophyta</taxon>
        <taxon>Magnoliopsida</taxon>
        <taxon>Liliopsida</taxon>
        <taxon>Araceae</taxon>
        <taxon>Aroideae</taxon>
        <taxon>Colocasieae</taxon>
        <taxon>Colocasia</taxon>
    </lineage>
</organism>
<accession>A0A843U4R4</accession>